<dbReference type="AlphaFoldDB" id="A0A2P5XM16"/>
<organism evidence="1 2">
    <name type="scientific">Gossypium barbadense</name>
    <name type="common">Sea Island cotton</name>
    <name type="synonym">Hibiscus barbadensis</name>
    <dbReference type="NCBI Taxonomy" id="3634"/>
    <lineage>
        <taxon>Eukaryota</taxon>
        <taxon>Viridiplantae</taxon>
        <taxon>Streptophyta</taxon>
        <taxon>Embryophyta</taxon>
        <taxon>Tracheophyta</taxon>
        <taxon>Spermatophyta</taxon>
        <taxon>Magnoliopsida</taxon>
        <taxon>eudicotyledons</taxon>
        <taxon>Gunneridae</taxon>
        <taxon>Pentapetalae</taxon>
        <taxon>rosids</taxon>
        <taxon>malvids</taxon>
        <taxon>Malvales</taxon>
        <taxon>Malvaceae</taxon>
        <taxon>Malvoideae</taxon>
        <taxon>Gossypium</taxon>
    </lineage>
</organism>
<protein>
    <submittedName>
        <fullName evidence="1">Uncharacterized protein</fullName>
    </submittedName>
</protein>
<evidence type="ECO:0000313" key="1">
    <source>
        <dbReference type="EMBL" id="PPS04381.1"/>
    </source>
</evidence>
<evidence type="ECO:0000313" key="2">
    <source>
        <dbReference type="Proteomes" id="UP000239757"/>
    </source>
</evidence>
<proteinExistence type="predicted"/>
<name>A0A2P5XM16_GOSBA</name>
<reference evidence="1 2" key="1">
    <citation type="submission" date="2015-01" db="EMBL/GenBank/DDBJ databases">
        <title>Genome of allotetraploid Gossypium barbadense reveals genomic plasticity and fiber elongation in cotton evolution.</title>
        <authorList>
            <person name="Chen X."/>
            <person name="Liu X."/>
            <person name="Zhao B."/>
            <person name="Zheng H."/>
            <person name="Hu Y."/>
            <person name="Lu G."/>
            <person name="Yang C."/>
            <person name="Chen J."/>
            <person name="Shan C."/>
            <person name="Zhang L."/>
            <person name="Zhou Y."/>
            <person name="Wang L."/>
            <person name="Guo W."/>
            <person name="Bai Y."/>
            <person name="Ruan J."/>
            <person name="Shangguan X."/>
            <person name="Mao Y."/>
            <person name="Jiang J."/>
            <person name="Zhu Y."/>
            <person name="Lei J."/>
            <person name="Kang H."/>
            <person name="Chen S."/>
            <person name="He X."/>
            <person name="Wang R."/>
            <person name="Wang Y."/>
            <person name="Chen J."/>
            <person name="Wang L."/>
            <person name="Yu S."/>
            <person name="Wang B."/>
            <person name="Wei J."/>
            <person name="Song S."/>
            <person name="Lu X."/>
            <person name="Gao Z."/>
            <person name="Gu W."/>
            <person name="Deng X."/>
            <person name="Ma D."/>
            <person name="Wang S."/>
            <person name="Liang W."/>
            <person name="Fang L."/>
            <person name="Cai C."/>
            <person name="Zhu X."/>
            <person name="Zhou B."/>
            <person name="Zhang Y."/>
            <person name="Chen Z."/>
            <person name="Xu S."/>
            <person name="Zhu R."/>
            <person name="Wang S."/>
            <person name="Zhang T."/>
            <person name="Zhao G."/>
        </authorList>
    </citation>
    <scope>NUCLEOTIDE SEQUENCE [LARGE SCALE GENOMIC DNA]</scope>
    <source>
        <strain evidence="2">cv. Xinhai21</strain>
        <tissue evidence="1">Leaf</tissue>
    </source>
</reference>
<dbReference type="Proteomes" id="UP000239757">
    <property type="component" value="Unassembled WGS sequence"/>
</dbReference>
<sequence length="248" mass="26335">MMQQAADGAGEGACMQQLQEGDCAGRGGSRVGRSFAPSYQARLIAPIHTYKVPHLQLFPIAGTRHNKMMQQAADGAGEGACMQQLQEGDCAGRGGSRVGRSFAPSYQARLIAPIHTYKVPHLQLFPIAGTRHNKMMQQAADGAGEGACMQQLQEGDCAGRGGSRVGRSFAPSYQARLIAPIHTYKVPHLQLFPIAGTRHNKMMQQAADGAGEGACMQQLQEGDCAGRGGSRVGRSFAPSYQARLIAPI</sequence>
<gene>
    <name evidence="1" type="ORF">GOBAR_AA16291</name>
</gene>
<dbReference type="EMBL" id="KZ664606">
    <property type="protein sequence ID" value="PPS04381.1"/>
    <property type="molecule type" value="Genomic_DNA"/>
</dbReference>
<accession>A0A2P5XM16</accession>